<dbReference type="Proteomes" id="UP000824334">
    <property type="component" value="Chromosome"/>
</dbReference>
<comment type="similarity">
    <text evidence="2">Belongs to the BexD/CtrA/VexA family.</text>
</comment>
<dbReference type="PROSITE" id="PS51257">
    <property type="entry name" value="PROKAR_LIPOPROTEIN"/>
    <property type="match status" value="1"/>
</dbReference>
<dbReference type="PANTHER" id="PTHR33619">
    <property type="entry name" value="POLYSACCHARIDE EXPORT PROTEIN GFCE-RELATED"/>
    <property type="match status" value="1"/>
</dbReference>
<evidence type="ECO:0000256" key="13">
    <source>
        <dbReference type="ARBA" id="ARBA00023237"/>
    </source>
</evidence>
<keyword evidence="12" id="KW-0564">Palmitate</keyword>
<evidence type="ECO:0000256" key="9">
    <source>
        <dbReference type="ARBA" id="ARBA00023065"/>
    </source>
</evidence>
<feature type="domain" description="SLBB" evidence="17">
    <location>
        <begin position="118"/>
        <end position="198"/>
    </location>
</feature>
<dbReference type="Pfam" id="PF02563">
    <property type="entry name" value="Poly_export"/>
    <property type="match status" value="1"/>
</dbReference>
<evidence type="ECO:0000256" key="2">
    <source>
        <dbReference type="ARBA" id="ARBA00009450"/>
    </source>
</evidence>
<keyword evidence="8" id="KW-0625">Polysaccharide transport</keyword>
<evidence type="ECO:0000256" key="8">
    <source>
        <dbReference type="ARBA" id="ARBA00023047"/>
    </source>
</evidence>
<organism evidence="18 19">
    <name type="scientific">Brevundimonas nasdae</name>
    <dbReference type="NCBI Taxonomy" id="172043"/>
    <lineage>
        <taxon>Bacteria</taxon>
        <taxon>Pseudomonadati</taxon>
        <taxon>Pseudomonadota</taxon>
        <taxon>Alphaproteobacteria</taxon>
        <taxon>Caulobacterales</taxon>
        <taxon>Caulobacteraceae</taxon>
        <taxon>Brevundimonas</taxon>
    </lineage>
</organism>
<dbReference type="InterPro" id="IPR049712">
    <property type="entry name" value="Poly_export"/>
</dbReference>
<evidence type="ECO:0000256" key="14">
    <source>
        <dbReference type="ARBA" id="ARBA00023288"/>
    </source>
</evidence>
<dbReference type="RefSeq" id="WP_219353854.1">
    <property type="nucleotide sequence ID" value="NZ_CP080034.1"/>
</dbReference>
<keyword evidence="13" id="KW-0998">Cell outer membrane</keyword>
<proteinExistence type="inferred from homology"/>
<protein>
    <submittedName>
        <fullName evidence="18">Polysaccharide export protein</fullName>
    </submittedName>
</protein>
<keyword evidence="11" id="KW-0472">Membrane</keyword>
<feature type="domain" description="Polysaccharide export protein N-terminal" evidence="16">
    <location>
        <begin position="38"/>
        <end position="111"/>
    </location>
</feature>
<dbReference type="GeneID" id="94374468"/>
<keyword evidence="7 15" id="KW-0732">Signal</keyword>
<evidence type="ECO:0000256" key="12">
    <source>
        <dbReference type="ARBA" id="ARBA00023139"/>
    </source>
</evidence>
<evidence type="ECO:0000313" key="18">
    <source>
        <dbReference type="EMBL" id="QYC11224.1"/>
    </source>
</evidence>
<feature type="chain" id="PRO_5045856108" evidence="15">
    <location>
        <begin position="22"/>
        <end position="232"/>
    </location>
</feature>
<evidence type="ECO:0000256" key="7">
    <source>
        <dbReference type="ARBA" id="ARBA00022729"/>
    </source>
</evidence>
<dbReference type="EMBL" id="CP080034">
    <property type="protein sequence ID" value="QYC11224.1"/>
    <property type="molecule type" value="Genomic_DNA"/>
</dbReference>
<name>A0ABX8TJP5_9CAUL</name>
<evidence type="ECO:0000256" key="3">
    <source>
        <dbReference type="ARBA" id="ARBA00022448"/>
    </source>
</evidence>
<gene>
    <name evidence="18" type="ORF">KWG56_04260</name>
</gene>
<dbReference type="InterPro" id="IPR054765">
    <property type="entry name" value="SLBB_dom"/>
</dbReference>
<dbReference type="PANTHER" id="PTHR33619:SF3">
    <property type="entry name" value="POLYSACCHARIDE EXPORT PROTEIN GFCE-RELATED"/>
    <property type="match status" value="1"/>
</dbReference>
<evidence type="ECO:0000256" key="4">
    <source>
        <dbReference type="ARBA" id="ARBA00022452"/>
    </source>
</evidence>
<reference evidence="18 19" key="1">
    <citation type="submission" date="2021-07" db="EMBL/GenBank/DDBJ databases">
        <title>Isolation and characterization of bacteria from a gold mining with a capacity of golden bioaccumulation.</title>
        <authorList>
            <person name="Yang X.J."/>
        </authorList>
    </citation>
    <scope>NUCLEOTIDE SEQUENCE [LARGE SCALE GENOMIC DNA]</scope>
    <source>
        <strain evidence="18 19">Au29</strain>
    </source>
</reference>
<comment type="subcellular location">
    <subcellularLocation>
        <location evidence="1">Cell outer membrane</location>
        <topology evidence="1">Multi-pass membrane protein</topology>
    </subcellularLocation>
</comment>
<evidence type="ECO:0000313" key="19">
    <source>
        <dbReference type="Proteomes" id="UP000824334"/>
    </source>
</evidence>
<evidence type="ECO:0000256" key="15">
    <source>
        <dbReference type="SAM" id="SignalP"/>
    </source>
</evidence>
<evidence type="ECO:0000256" key="11">
    <source>
        <dbReference type="ARBA" id="ARBA00023136"/>
    </source>
</evidence>
<dbReference type="Pfam" id="PF22461">
    <property type="entry name" value="SLBB_2"/>
    <property type="match status" value="1"/>
</dbReference>
<keyword evidence="10" id="KW-0626">Porin</keyword>
<evidence type="ECO:0000259" key="16">
    <source>
        <dbReference type="Pfam" id="PF02563"/>
    </source>
</evidence>
<feature type="signal peptide" evidence="15">
    <location>
        <begin position="1"/>
        <end position="21"/>
    </location>
</feature>
<keyword evidence="19" id="KW-1185">Reference proteome</keyword>
<evidence type="ECO:0000256" key="10">
    <source>
        <dbReference type="ARBA" id="ARBA00023114"/>
    </source>
</evidence>
<keyword evidence="4" id="KW-1134">Transmembrane beta strand</keyword>
<dbReference type="InterPro" id="IPR003715">
    <property type="entry name" value="Poly_export_N"/>
</dbReference>
<evidence type="ECO:0000256" key="6">
    <source>
        <dbReference type="ARBA" id="ARBA00022692"/>
    </source>
</evidence>
<keyword evidence="5" id="KW-0762">Sugar transport</keyword>
<keyword evidence="14" id="KW-0449">Lipoprotein</keyword>
<evidence type="ECO:0000256" key="1">
    <source>
        <dbReference type="ARBA" id="ARBA00004571"/>
    </source>
</evidence>
<keyword evidence="9" id="KW-0406">Ion transport</keyword>
<accession>A0ABX8TJP5</accession>
<evidence type="ECO:0000256" key="5">
    <source>
        <dbReference type="ARBA" id="ARBA00022597"/>
    </source>
</evidence>
<evidence type="ECO:0000259" key="17">
    <source>
        <dbReference type="Pfam" id="PF22461"/>
    </source>
</evidence>
<keyword evidence="3" id="KW-0813">Transport</keyword>
<sequence>MSPWRLCVIALALLASACASTGGRDSAQPYDFAPWGQDDYQYRLGAGDALRLSFIVEDGLDKDVTLGPDGQGAFPVVGPIPVGGLTVRDASQRLTEAYAPVLRNPQVQISVVTYGASQIYVGGEVKTPGVVQIRGEMNTAQAILAAGGFAETAGTGKVVILRRVADGRLASRIVDAGALINADQRQDFLLHPGDLVFVPRSRIAEVNLFVRQYLNGILPFNFGFSYDLNRFR</sequence>
<keyword evidence="6" id="KW-0812">Transmembrane</keyword>